<comment type="catalytic activity">
    <reaction evidence="1">
        <text>AMP + H2O = D-ribose 5-phosphate + adenine</text>
        <dbReference type="Rhea" id="RHEA:20129"/>
        <dbReference type="ChEBI" id="CHEBI:15377"/>
        <dbReference type="ChEBI" id="CHEBI:16708"/>
        <dbReference type="ChEBI" id="CHEBI:78346"/>
        <dbReference type="ChEBI" id="CHEBI:456215"/>
        <dbReference type="EC" id="3.2.2.4"/>
    </reaction>
</comment>
<dbReference type="GeneID" id="57465358"/>
<dbReference type="GO" id="GO:0009691">
    <property type="term" value="P:cytokinin biosynthetic process"/>
    <property type="evidence" value="ECO:0007669"/>
    <property type="project" value="UniProtKB-UniRule"/>
</dbReference>
<dbReference type="NCBIfam" id="TIGR00730">
    <property type="entry name" value="Rossman fold protein, TIGR00730 family"/>
    <property type="match status" value="1"/>
</dbReference>
<dbReference type="GO" id="GO:0008714">
    <property type="term" value="F:AMP nucleosidase activity"/>
    <property type="evidence" value="ECO:0007669"/>
    <property type="project" value="UniProtKB-EC"/>
</dbReference>
<dbReference type="PANTHER" id="PTHR43393">
    <property type="entry name" value="CYTOKININ RIBOSIDE 5'-MONOPHOSPHATE PHOSPHORIBOHYDROLASE"/>
    <property type="match status" value="1"/>
</dbReference>
<name>A0A238KSM8_9RHOB</name>
<dbReference type="PANTHER" id="PTHR43393:SF3">
    <property type="entry name" value="LYSINE DECARBOXYLASE-LIKE PROTEIN"/>
    <property type="match status" value="1"/>
</dbReference>
<keyword evidence="5" id="KW-1185">Reference proteome</keyword>
<keyword evidence="2" id="KW-0378">Hydrolase</keyword>
<evidence type="ECO:0000313" key="4">
    <source>
        <dbReference type="EMBL" id="SMX45601.1"/>
    </source>
</evidence>
<dbReference type="EC" id="3.2.2.n1" evidence="2"/>
<feature type="compositionally biased region" description="Polar residues" evidence="3">
    <location>
        <begin position="19"/>
        <end position="31"/>
    </location>
</feature>
<dbReference type="EMBL" id="FXYG01000003">
    <property type="protein sequence ID" value="SMX45601.1"/>
    <property type="molecule type" value="Genomic_DNA"/>
</dbReference>
<dbReference type="RefSeq" id="WP_093964208.1">
    <property type="nucleotide sequence ID" value="NZ_FXYG01000003.1"/>
</dbReference>
<sequence length="280" mass="31595">MREDRLSPFRDAHTDRSTASEVPDTPQTRSPSYRLAFADDDFLCREELRPVRLQLELLKPEMIMAERQITSTIVMFGGARIPEPAKKDSARTATLAGLSQYYDEAREFARLMTEKSKQSGCRENVIVTGGGPGVMEAGNRGAKDAGGCSIGLNIVLPHEQAPNAYVTPELSFNFHYFAIRKMHFLMRARAITIFPGGFGTMDELFESLTLIQTGRMERVPFLLFGREFWERVINWEALADAGTISEEDLDLFRFVDTAQEAVDIIERWEPAPPRDDIPGR</sequence>
<evidence type="ECO:0000256" key="2">
    <source>
        <dbReference type="RuleBase" id="RU363015"/>
    </source>
</evidence>
<dbReference type="Gene3D" id="3.40.50.450">
    <property type="match status" value="1"/>
</dbReference>
<dbReference type="InterPro" id="IPR052341">
    <property type="entry name" value="LOG_family_nucleotidases"/>
</dbReference>
<dbReference type="Pfam" id="PF03641">
    <property type="entry name" value="Lysine_decarbox"/>
    <property type="match status" value="1"/>
</dbReference>
<evidence type="ECO:0000256" key="1">
    <source>
        <dbReference type="ARBA" id="ARBA00000274"/>
    </source>
</evidence>
<comment type="similarity">
    <text evidence="2">Belongs to the LOG family.</text>
</comment>
<keyword evidence="2" id="KW-0203">Cytokinin biosynthesis</keyword>
<protein>
    <recommendedName>
        <fullName evidence="2">Cytokinin riboside 5'-monophosphate phosphoribohydrolase</fullName>
        <ecNumber evidence="2">3.2.2.n1</ecNumber>
    </recommendedName>
</protein>
<proteinExistence type="inferred from homology"/>
<feature type="compositionally biased region" description="Basic and acidic residues" evidence="3">
    <location>
        <begin position="1"/>
        <end position="18"/>
    </location>
</feature>
<dbReference type="OrthoDB" id="9801098at2"/>
<dbReference type="Proteomes" id="UP000202485">
    <property type="component" value="Unassembled WGS sequence"/>
</dbReference>
<accession>A0A238KSM8</accession>
<dbReference type="InterPro" id="IPR031100">
    <property type="entry name" value="LOG_fam"/>
</dbReference>
<dbReference type="AlphaFoldDB" id="A0A238KSM8"/>
<dbReference type="SUPFAM" id="SSF102405">
    <property type="entry name" value="MCP/YpsA-like"/>
    <property type="match status" value="1"/>
</dbReference>
<organism evidence="4 5">
    <name type="scientific">Ruegeria arenilitoris</name>
    <dbReference type="NCBI Taxonomy" id="1173585"/>
    <lineage>
        <taxon>Bacteria</taxon>
        <taxon>Pseudomonadati</taxon>
        <taxon>Pseudomonadota</taxon>
        <taxon>Alphaproteobacteria</taxon>
        <taxon>Rhodobacterales</taxon>
        <taxon>Roseobacteraceae</taxon>
        <taxon>Ruegeria</taxon>
    </lineage>
</organism>
<evidence type="ECO:0000256" key="3">
    <source>
        <dbReference type="SAM" id="MobiDB-lite"/>
    </source>
</evidence>
<dbReference type="InterPro" id="IPR005269">
    <property type="entry name" value="LOG"/>
</dbReference>
<gene>
    <name evidence="4" type="ORF">RUA8715_02737</name>
</gene>
<reference evidence="5" key="1">
    <citation type="submission" date="2017-05" db="EMBL/GenBank/DDBJ databases">
        <authorList>
            <person name="Rodrigo-Torres L."/>
            <person name="Arahal R. D."/>
            <person name="Lucena T."/>
        </authorList>
    </citation>
    <scope>NUCLEOTIDE SEQUENCE [LARGE SCALE GENOMIC DNA]</scope>
    <source>
        <strain evidence="5">CECT 8715</strain>
    </source>
</reference>
<dbReference type="GO" id="GO:0005829">
    <property type="term" value="C:cytosol"/>
    <property type="evidence" value="ECO:0007669"/>
    <property type="project" value="TreeGrafter"/>
</dbReference>
<feature type="region of interest" description="Disordered" evidence="3">
    <location>
        <begin position="1"/>
        <end position="31"/>
    </location>
</feature>
<evidence type="ECO:0000313" key="5">
    <source>
        <dbReference type="Proteomes" id="UP000202485"/>
    </source>
</evidence>